<dbReference type="AlphaFoldDB" id="A0A433D211"/>
<organism evidence="2 3">
    <name type="scientific">Jimgerdemannia flammicorona</name>
    <dbReference type="NCBI Taxonomy" id="994334"/>
    <lineage>
        <taxon>Eukaryota</taxon>
        <taxon>Fungi</taxon>
        <taxon>Fungi incertae sedis</taxon>
        <taxon>Mucoromycota</taxon>
        <taxon>Mucoromycotina</taxon>
        <taxon>Endogonomycetes</taxon>
        <taxon>Endogonales</taxon>
        <taxon>Endogonaceae</taxon>
        <taxon>Jimgerdemannia</taxon>
    </lineage>
</organism>
<evidence type="ECO:0000313" key="2">
    <source>
        <dbReference type="EMBL" id="RUP44866.1"/>
    </source>
</evidence>
<reference evidence="2 3" key="1">
    <citation type="journal article" date="2018" name="New Phytol.">
        <title>Phylogenomics of Endogonaceae and evolution of mycorrhizas within Mucoromycota.</title>
        <authorList>
            <person name="Chang Y."/>
            <person name="Desiro A."/>
            <person name="Na H."/>
            <person name="Sandor L."/>
            <person name="Lipzen A."/>
            <person name="Clum A."/>
            <person name="Barry K."/>
            <person name="Grigoriev I.V."/>
            <person name="Martin F.M."/>
            <person name="Stajich J.E."/>
            <person name="Smith M.E."/>
            <person name="Bonito G."/>
            <person name="Spatafora J.W."/>
        </authorList>
    </citation>
    <scope>NUCLEOTIDE SEQUENCE [LARGE SCALE GENOMIC DNA]</scope>
    <source>
        <strain evidence="2 3">GMNB39</strain>
    </source>
</reference>
<comment type="caution">
    <text evidence="2">The sequence shown here is derived from an EMBL/GenBank/DDBJ whole genome shotgun (WGS) entry which is preliminary data.</text>
</comment>
<protein>
    <submittedName>
        <fullName evidence="2">Uncharacterized protein</fullName>
    </submittedName>
</protein>
<proteinExistence type="predicted"/>
<evidence type="ECO:0000313" key="3">
    <source>
        <dbReference type="Proteomes" id="UP000268093"/>
    </source>
</evidence>
<dbReference type="Proteomes" id="UP000268093">
    <property type="component" value="Unassembled WGS sequence"/>
</dbReference>
<keyword evidence="3" id="KW-1185">Reference proteome</keyword>
<accession>A0A433D211</accession>
<sequence>MTSTFHEIRNPVVDRTPQSSSYPDSFIARHTRFGLWHDLHLPHPTAIRLSATGSFPEFPNFSTVCMVAGTLRRGGGGVHVLHILDASWEQPALGPWNVPGPIGIA</sequence>
<evidence type="ECO:0000256" key="1">
    <source>
        <dbReference type="SAM" id="MobiDB-lite"/>
    </source>
</evidence>
<name>A0A433D211_9FUNG</name>
<feature type="region of interest" description="Disordered" evidence="1">
    <location>
        <begin position="1"/>
        <end position="21"/>
    </location>
</feature>
<dbReference type="EMBL" id="RBNI01008229">
    <property type="protein sequence ID" value="RUP44866.1"/>
    <property type="molecule type" value="Genomic_DNA"/>
</dbReference>
<gene>
    <name evidence="2" type="ORF">BC936DRAFT_148924</name>
</gene>